<reference evidence="1 2" key="1">
    <citation type="submission" date="2017-07" db="EMBL/GenBank/DDBJ databases">
        <title>An improved, manually edited Actinidia chinensis var. chinensis (kiwifruit) genome highlights the challenges associated with draft genomes and gene prediction in plants.</title>
        <authorList>
            <person name="Pilkington S."/>
            <person name="Crowhurst R."/>
            <person name="Hilario E."/>
            <person name="Nardozza S."/>
            <person name="Fraser L."/>
            <person name="Peng Y."/>
            <person name="Gunaseelan K."/>
            <person name="Simpson R."/>
            <person name="Tahir J."/>
            <person name="Deroles S."/>
            <person name="Templeton K."/>
            <person name="Luo Z."/>
            <person name="Davy M."/>
            <person name="Cheng C."/>
            <person name="Mcneilage M."/>
            <person name="Scaglione D."/>
            <person name="Liu Y."/>
            <person name="Zhang Q."/>
            <person name="Datson P."/>
            <person name="De Silva N."/>
            <person name="Gardiner S."/>
            <person name="Bassett H."/>
            <person name="Chagne D."/>
            <person name="Mccallum J."/>
            <person name="Dzierzon H."/>
            <person name="Deng C."/>
            <person name="Wang Y.-Y."/>
            <person name="Barron N."/>
            <person name="Manako K."/>
            <person name="Bowen J."/>
            <person name="Foster T."/>
            <person name="Erridge Z."/>
            <person name="Tiffin H."/>
            <person name="Waite C."/>
            <person name="Davies K."/>
            <person name="Grierson E."/>
            <person name="Laing W."/>
            <person name="Kirk R."/>
            <person name="Chen X."/>
            <person name="Wood M."/>
            <person name="Montefiori M."/>
            <person name="Brummell D."/>
            <person name="Schwinn K."/>
            <person name="Catanach A."/>
            <person name="Fullerton C."/>
            <person name="Li D."/>
            <person name="Meiyalaghan S."/>
            <person name="Nieuwenhuizen N."/>
            <person name="Read N."/>
            <person name="Prakash R."/>
            <person name="Hunter D."/>
            <person name="Zhang H."/>
            <person name="Mckenzie M."/>
            <person name="Knabel M."/>
            <person name="Harris A."/>
            <person name="Allan A."/>
            <person name="Chen A."/>
            <person name="Janssen B."/>
            <person name="Plunkett B."/>
            <person name="Dwamena C."/>
            <person name="Voogd C."/>
            <person name="Leif D."/>
            <person name="Lafferty D."/>
            <person name="Souleyre E."/>
            <person name="Varkonyi-Gasic E."/>
            <person name="Gambi F."/>
            <person name="Hanley J."/>
            <person name="Yao J.-L."/>
            <person name="Cheung J."/>
            <person name="David K."/>
            <person name="Warren B."/>
            <person name="Marsh K."/>
            <person name="Snowden K."/>
            <person name="Lin-Wang K."/>
            <person name="Brian L."/>
            <person name="Martinez-Sanchez M."/>
            <person name="Wang M."/>
            <person name="Ileperuma N."/>
            <person name="Macnee N."/>
            <person name="Campin R."/>
            <person name="Mcatee P."/>
            <person name="Drummond R."/>
            <person name="Espley R."/>
            <person name="Ireland H."/>
            <person name="Wu R."/>
            <person name="Atkinson R."/>
            <person name="Karunairetnam S."/>
            <person name="Bulley S."/>
            <person name="Chunkath S."/>
            <person name="Hanley Z."/>
            <person name="Storey R."/>
            <person name="Thrimawithana A."/>
            <person name="Thomson S."/>
            <person name="David C."/>
            <person name="Testolin R."/>
        </authorList>
    </citation>
    <scope>NUCLEOTIDE SEQUENCE [LARGE SCALE GENOMIC DNA]</scope>
    <source>
        <strain evidence="2">cv. Red5</strain>
        <tissue evidence="1">Young leaf</tissue>
    </source>
</reference>
<dbReference type="InParanoid" id="A0A2R6Q8I5"/>
<dbReference type="EMBL" id="NKQK01000018">
    <property type="protein sequence ID" value="PSS04222.1"/>
    <property type="molecule type" value="Genomic_DNA"/>
</dbReference>
<proteinExistence type="predicted"/>
<name>A0A2R6Q8I5_ACTCC</name>
<dbReference type="Gramene" id="PSS04222">
    <property type="protein sequence ID" value="PSS04222"/>
    <property type="gene ID" value="CEY00_Acc20065"/>
</dbReference>
<organism evidence="1 2">
    <name type="scientific">Actinidia chinensis var. chinensis</name>
    <name type="common">Chinese soft-hair kiwi</name>
    <dbReference type="NCBI Taxonomy" id="1590841"/>
    <lineage>
        <taxon>Eukaryota</taxon>
        <taxon>Viridiplantae</taxon>
        <taxon>Streptophyta</taxon>
        <taxon>Embryophyta</taxon>
        <taxon>Tracheophyta</taxon>
        <taxon>Spermatophyta</taxon>
        <taxon>Magnoliopsida</taxon>
        <taxon>eudicotyledons</taxon>
        <taxon>Gunneridae</taxon>
        <taxon>Pentapetalae</taxon>
        <taxon>asterids</taxon>
        <taxon>Ericales</taxon>
        <taxon>Actinidiaceae</taxon>
        <taxon>Actinidia</taxon>
    </lineage>
</organism>
<dbReference type="AlphaFoldDB" id="A0A2R6Q8I5"/>
<evidence type="ECO:0000313" key="1">
    <source>
        <dbReference type="EMBL" id="PSS04222.1"/>
    </source>
</evidence>
<keyword evidence="1" id="KW-0808">Transferase</keyword>
<gene>
    <name evidence="1" type="ORF">CEY00_Acc20065</name>
</gene>
<keyword evidence="1" id="KW-0328">Glycosyltransferase</keyword>
<reference evidence="2" key="2">
    <citation type="journal article" date="2018" name="BMC Genomics">
        <title>A manually annotated Actinidia chinensis var. chinensis (kiwifruit) genome highlights the challenges associated with draft genomes and gene prediction in plants.</title>
        <authorList>
            <person name="Pilkington S.M."/>
            <person name="Crowhurst R."/>
            <person name="Hilario E."/>
            <person name="Nardozza S."/>
            <person name="Fraser L."/>
            <person name="Peng Y."/>
            <person name="Gunaseelan K."/>
            <person name="Simpson R."/>
            <person name="Tahir J."/>
            <person name="Deroles S.C."/>
            <person name="Templeton K."/>
            <person name="Luo Z."/>
            <person name="Davy M."/>
            <person name="Cheng C."/>
            <person name="McNeilage M."/>
            <person name="Scaglione D."/>
            <person name="Liu Y."/>
            <person name="Zhang Q."/>
            <person name="Datson P."/>
            <person name="De Silva N."/>
            <person name="Gardiner S.E."/>
            <person name="Bassett H."/>
            <person name="Chagne D."/>
            <person name="McCallum J."/>
            <person name="Dzierzon H."/>
            <person name="Deng C."/>
            <person name="Wang Y.Y."/>
            <person name="Barron L."/>
            <person name="Manako K."/>
            <person name="Bowen J."/>
            <person name="Foster T.M."/>
            <person name="Erridge Z.A."/>
            <person name="Tiffin H."/>
            <person name="Waite C.N."/>
            <person name="Davies K.M."/>
            <person name="Grierson E.P."/>
            <person name="Laing W.A."/>
            <person name="Kirk R."/>
            <person name="Chen X."/>
            <person name="Wood M."/>
            <person name="Montefiori M."/>
            <person name="Brummell D.A."/>
            <person name="Schwinn K.E."/>
            <person name="Catanach A."/>
            <person name="Fullerton C."/>
            <person name="Li D."/>
            <person name="Meiyalaghan S."/>
            <person name="Nieuwenhuizen N."/>
            <person name="Read N."/>
            <person name="Prakash R."/>
            <person name="Hunter D."/>
            <person name="Zhang H."/>
            <person name="McKenzie M."/>
            <person name="Knabel M."/>
            <person name="Harris A."/>
            <person name="Allan A.C."/>
            <person name="Gleave A."/>
            <person name="Chen A."/>
            <person name="Janssen B.J."/>
            <person name="Plunkett B."/>
            <person name="Ampomah-Dwamena C."/>
            <person name="Voogd C."/>
            <person name="Leif D."/>
            <person name="Lafferty D."/>
            <person name="Souleyre E.J.F."/>
            <person name="Varkonyi-Gasic E."/>
            <person name="Gambi F."/>
            <person name="Hanley J."/>
            <person name="Yao J.L."/>
            <person name="Cheung J."/>
            <person name="David K.M."/>
            <person name="Warren B."/>
            <person name="Marsh K."/>
            <person name="Snowden K.C."/>
            <person name="Lin-Wang K."/>
            <person name="Brian L."/>
            <person name="Martinez-Sanchez M."/>
            <person name="Wang M."/>
            <person name="Ileperuma N."/>
            <person name="Macnee N."/>
            <person name="Campin R."/>
            <person name="McAtee P."/>
            <person name="Drummond R.S.M."/>
            <person name="Espley R.V."/>
            <person name="Ireland H.S."/>
            <person name="Wu R."/>
            <person name="Atkinson R.G."/>
            <person name="Karunairetnam S."/>
            <person name="Bulley S."/>
            <person name="Chunkath S."/>
            <person name="Hanley Z."/>
            <person name="Storey R."/>
            <person name="Thrimawithana A.H."/>
            <person name="Thomson S."/>
            <person name="David C."/>
            <person name="Testolin R."/>
            <person name="Huang H."/>
            <person name="Hellens R.P."/>
            <person name="Schaffer R.J."/>
        </authorList>
    </citation>
    <scope>NUCLEOTIDE SEQUENCE [LARGE SCALE GENOMIC DNA]</scope>
    <source>
        <strain evidence="2">cv. Red5</strain>
    </source>
</reference>
<dbReference type="Proteomes" id="UP000241394">
    <property type="component" value="Chromosome LG18"/>
</dbReference>
<protein>
    <submittedName>
        <fullName evidence="1">ATP phosphoribosyltransferase</fullName>
    </submittedName>
</protein>
<dbReference type="GO" id="GO:0016757">
    <property type="term" value="F:glycosyltransferase activity"/>
    <property type="evidence" value="ECO:0007669"/>
    <property type="project" value="UniProtKB-KW"/>
</dbReference>
<comment type="caution">
    <text evidence="1">The sequence shown here is derived from an EMBL/GenBank/DDBJ whole genome shotgun (WGS) entry which is preliminary data.</text>
</comment>
<keyword evidence="2" id="KW-1185">Reference proteome</keyword>
<accession>A0A2R6Q8I5</accession>
<evidence type="ECO:0000313" key="2">
    <source>
        <dbReference type="Proteomes" id="UP000241394"/>
    </source>
</evidence>
<sequence length="110" mass="12851">MQEREERERMRRITLSSQSVFPRTQSILSSSSCSKPLKSQQFRLSSRFDDQTSKLSCRNPSLFLFRYAKHKGVNTYKEFRFLNCNACKATKSTNYVDNGVLDELPSKRNL</sequence>